<organism evidence="2 3">
    <name type="scientific">Rhizoctonia solani</name>
    <dbReference type="NCBI Taxonomy" id="456999"/>
    <lineage>
        <taxon>Eukaryota</taxon>
        <taxon>Fungi</taxon>
        <taxon>Dikarya</taxon>
        <taxon>Basidiomycota</taxon>
        <taxon>Agaricomycotina</taxon>
        <taxon>Agaricomycetes</taxon>
        <taxon>Cantharellales</taxon>
        <taxon>Ceratobasidiaceae</taxon>
        <taxon>Rhizoctonia</taxon>
    </lineage>
</organism>
<gene>
    <name evidence="2" type="ORF">RSOLAG22IIIB_03283</name>
</gene>
<dbReference type="Proteomes" id="UP000044841">
    <property type="component" value="Unassembled WGS sequence"/>
</dbReference>
<evidence type="ECO:0000313" key="2">
    <source>
        <dbReference type="EMBL" id="CUA67852.1"/>
    </source>
</evidence>
<sequence>MRGIKYTLLGEIKVSTESPGQRPTLERLIVLALSVSSYQPQYGLLVAQSHWYASTIWKLLTAAFPDTVKFDGNLSGAGKDTPAPMTQPYATLAAKYLESWGEFEQKIPSLQAKYGTKRHEEETKRLKEENKRLEEESKRFKEETRRIKEWSKRLQEETKRLQEESKRLKEIIAELQAKNTAV</sequence>
<dbReference type="EMBL" id="CYGV01000224">
    <property type="protein sequence ID" value="CUA67852.1"/>
    <property type="molecule type" value="Genomic_DNA"/>
</dbReference>
<reference evidence="2 3" key="1">
    <citation type="submission" date="2015-07" db="EMBL/GenBank/DDBJ databases">
        <authorList>
            <person name="Noorani M."/>
        </authorList>
    </citation>
    <scope>NUCLEOTIDE SEQUENCE [LARGE SCALE GENOMIC DNA]</scope>
    <source>
        <strain evidence="2">BBA 69670</strain>
    </source>
</reference>
<accession>A0A0K6FP41</accession>
<name>A0A0K6FP41_9AGAM</name>
<evidence type="ECO:0000313" key="3">
    <source>
        <dbReference type="Proteomes" id="UP000044841"/>
    </source>
</evidence>
<keyword evidence="3" id="KW-1185">Reference proteome</keyword>
<evidence type="ECO:0000256" key="1">
    <source>
        <dbReference type="SAM" id="MobiDB-lite"/>
    </source>
</evidence>
<proteinExistence type="predicted"/>
<dbReference type="AlphaFoldDB" id="A0A0K6FP41"/>
<feature type="region of interest" description="Disordered" evidence="1">
    <location>
        <begin position="114"/>
        <end position="139"/>
    </location>
</feature>
<protein>
    <submittedName>
        <fullName evidence="2">Uncharacterized protein</fullName>
    </submittedName>
</protein>
<feature type="compositionally biased region" description="Basic and acidic residues" evidence="1">
    <location>
        <begin position="117"/>
        <end position="139"/>
    </location>
</feature>